<gene>
    <name evidence="5" type="ORF">B0T25DRAFT_575594</name>
</gene>
<evidence type="ECO:0000256" key="1">
    <source>
        <dbReference type="ARBA" id="ARBA00022707"/>
    </source>
</evidence>
<comment type="caution">
    <text evidence="5">The sequence shown here is derived from an EMBL/GenBank/DDBJ whole genome shotgun (WGS) entry which is preliminary data.</text>
</comment>
<feature type="compositionally biased region" description="Low complexity" evidence="4">
    <location>
        <begin position="30"/>
        <end position="40"/>
    </location>
</feature>
<feature type="compositionally biased region" description="Low complexity" evidence="4">
    <location>
        <begin position="58"/>
        <end position="77"/>
    </location>
</feature>
<evidence type="ECO:0000313" key="6">
    <source>
        <dbReference type="Proteomes" id="UP001275084"/>
    </source>
</evidence>
<dbReference type="AlphaFoldDB" id="A0AAJ0HU45"/>
<feature type="region of interest" description="Disordered" evidence="4">
    <location>
        <begin position="1"/>
        <end position="127"/>
    </location>
</feature>
<dbReference type="EMBL" id="JAUIQD010000001">
    <property type="protein sequence ID" value="KAK3362930.1"/>
    <property type="molecule type" value="Genomic_DNA"/>
</dbReference>
<reference evidence="5" key="1">
    <citation type="journal article" date="2023" name="Mol. Phylogenet. Evol.">
        <title>Genome-scale phylogeny and comparative genomics of the fungal order Sordariales.</title>
        <authorList>
            <person name="Hensen N."/>
            <person name="Bonometti L."/>
            <person name="Westerberg I."/>
            <person name="Brannstrom I.O."/>
            <person name="Guillou S."/>
            <person name="Cros-Aarteil S."/>
            <person name="Calhoun S."/>
            <person name="Haridas S."/>
            <person name="Kuo A."/>
            <person name="Mondo S."/>
            <person name="Pangilinan J."/>
            <person name="Riley R."/>
            <person name="LaButti K."/>
            <person name="Andreopoulos B."/>
            <person name="Lipzen A."/>
            <person name="Chen C."/>
            <person name="Yan M."/>
            <person name="Daum C."/>
            <person name="Ng V."/>
            <person name="Clum A."/>
            <person name="Steindorff A."/>
            <person name="Ohm R.A."/>
            <person name="Martin F."/>
            <person name="Silar P."/>
            <person name="Natvig D.O."/>
            <person name="Lalanne C."/>
            <person name="Gautier V."/>
            <person name="Ament-Velasquez S.L."/>
            <person name="Kruys A."/>
            <person name="Hutchinson M.I."/>
            <person name="Powell A.J."/>
            <person name="Barry K."/>
            <person name="Miller A.N."/>
            <person name="Grigoriev I.V."/>
            <person name="Debuchy R."/>
            <person name="Gladieux P."/>
            <person name="Hiltunen Thoren M."/>
            <person name="Johannesson H."/>
        </authorList>
    </citation>
    <scope>NUCLEOTIDE SEQUENCE</scope>
    <source>
        <strain evidence="5">CBS 955.72</strain>
    </source>
</reference>
<accession>A0AAJ0HU45</accession>
<protein>
    <submittedName>
        <fullName evidence="5">Uncharacterized protein</fullName>
    </submittedName>
</protein>
<dbReference type="Pfam" id="PF15811">
    <property type="entry name" value="SVIP"/>
    <property type="match status" value="1"/>
</dbReference>
<evidence type="ECO:0000313" key="5">
    <source>
        <dbReference type="EMBL" id="KAK3362930.1"/>
    </source>
</evidence>
<name>A0AAJ0HU45_9PEZI</name>
<reference evidence="5" key="2">
    <citation type="submission" date="2023-06" db="EMBL/GenBank/DDBJ databases">
        <authorList>
            <consortium name="Lawrence Berkeley National Laboratory"/>
            <person name="Haridas S."/>
            <person name="Hensen N."/>
            <person name="Bonometti L."/>
            <person name="Westerberg I."/>
            <person name="Brannstrom I.O."/>
            <person name="Guillou S."/>
            <person name="Cros-Aarteil S."/>
            <person name="Calhoun S."/>
            <person name="Kuo A."/>
            <person name="Mondo S."/>
            <person name="Pangilinan J."/>
            <person name="Riley R."/>
            <person name="Labutti K."/>
            <person name="Andreopoulos B."/>
            <person name="Lipzen A."/>
            <person name="Chen C."/>
            <person name="Yanf M."/>
            <person name="Daum C."/>
            <person name="Ng V."/>
            <person name="Clum A."/>
            <person name="Steindorff A."/>
            <person name="Ohm R."/>
            <person name="Martin F."/>
            <person name="Silar P."/>
            <person name="Natvig D."/>
            <person name="Lalanne C."/>
            <person name="Gautier V."/>
            <person name="Ament-Velasquez S.L."/>
            <person name="Kruys A."/>
            <person name="Hutchinson M.I."/>
            <person name="Powell A.J."/>
            <person name="Barry K."/>
            <person name="Miller A.N."/>
            <person name="Grigoriev I.V."/>
            <person name="Debuchy R."/>
            <person name="Gladieux P."/>
            <person name="Thoren M.H."/>
            <person name="Johannesson H."/>
        </authorList>
    </citation>
    <scope>NUCLEOTIDE SEQUENCE</scope>
    <source>
        <strain evidence="5">CBS 955.72</strain>
    </source>
</reference>
<proteinExistence type="predicted"/>
<organism evidence="5 6">
    <name type="scientific">Lasiosphaeria hispida</name>
    <dbReference type="NCBI Taxonomy" id="260671"/>
    <lineage>
        <taxon>Eukaryota</taxon>
        <taxon>Fungi</taxon>
        <taxon>Dikarya</taxon>
        <taxon>Ascomycota</taxon>
        <taxon>Pezizomycotina</taxon>
        <taxon>Sordariomycetes</taxon>
        <taxon>Sordariomycetidae</taxon>
        <taxon>Sordariales</taxon>
        <taxon>Lasiosphaeriaceae</taxon>
        <taxon>Lasiosphaeria</taxon>
    </lineage>
</organism>
<dbReference type="Proteomes" id="UP001275084">
    <property type="component" value="Unassembled WGS sequence"/>
</dbReference>
<dbReference type="InterPro" id="IPR031632">
    <property type="entry name" value="SVIP"/>
</dbReference>
<keyword evidence="1" id="KW-0519">Myristate</keyword>
<sequence length="127" mass="13073">MGALCSKENSDDPFAQPGRRLGDAPPPVPTTAAVPASATSKRTVGGPPRTLSGGNNNAASSSADAAEARRMAAAAAEARSKSTKSGDLGKKLAEQKKLSHRATLEEASRAAVREREVEAANEALQHR</sequence>
<keyword evidence="2" id="KW-0564">Palmitate</keyword>
<evidence type="ECO:0000256" key="3">
    <source>
        <dbReference type="ARBA" id="ARBA00023288"/>
    </source>
</evidence>
<evidence type="ECO:0000256" key="2">
    <source>
        <dbReference type="ARBA" id="ARBA00023139"/>
    </source>
</evidence>
<feature type="compositionally biased region" description="Basic and acidic residues" evidence="4">
    <location>
        <begin position="87"/>
        <end position="127"/>
    </location>
</feature>
<keyword evidence="3" id="KW-0449">Lipoprotein</keyword>
<evidence type="ECO:0000256" key="4">
    <source>
        <dbReference type="SAM" id="MobiDB-lite"/>
    </source>
</evidence>
<keyword evidence="6" id="KW-1185">Reference proteome</keyword>